<reference evidence="2 3" key="2">
    <citation type="submission" date="2018-11" db="EMBL/GenBank/DDBJ databases">
        <authorList>
            <consortium name="Pathogen Informatics"/>
        </authorList>
    </citation>
    <scope>NUCLEOTIDE SEQUENCE [LARGE SCALE GENOMIC DNA]</scope>
</reference>
<evidence type="ECO:0000313" key="2">
    <source>
        <dbReference type="EMBL" id="VDN89043.1"/>
    </source>
</evidence>
<proteinExistence type="predicted"/>
<accession>A0A0N4TI54</accession>
<organism evidence="4">
    <name type="scientific">Brugia pahangi</name>
    <name type="common">Filarial nematode worm</name>
    <dbReference type="NCBI Taxonomy" id="6280"/>
    <lineage>
        <taxon>Eukaryota</taxon>
        <taxon>Metazoa</taxon>
        <taxon>Ecdysozoa</taxon>
        <taxon>Nematoda</taxon>
        <taxon>Chromadorea</taxon>
        <taxon>Rhabditida</taxon>
        <taxon>Spirurina</taxon>
        <taxon>Spiruromorpha</taxon>
        <taxon>Filarioidea</taxon>
        <taxon>Onchocercidae</taxon>
        <taxon>Brugia</taxon>
    </lineage>
</organism>
<dbReference type="STRING" id="6280.A0A0N4TI54"/>
<evidence type="ECO:0000313" key="3">
    <source>
        <dbReference type="Proteomes" id="UP000278627"/>
    </source>
</evidence>
<feature type="region of interest" description="Disordered" evidence="1">
    <location>
        <begin position="23"/>
        <end position="42"/>
    </location>
</feature>
<protein>
    <submittedName>
        <fullName evidence="2 4">Uncharacterized protein</fullName>
    </submittedName>
</protein>
<gene>
    <name evidence="2" type="ORF">BPAG_LOCUS7857</name>
</gene>
<dbReference type="EMBL" id="UZAD01013129">
    <property type="protein sequence ID" value="VDN89043.1"/>
    <property type="molecule type" value="Genomic_DNA"/>
</dbReference>
<feature type="compositionally biased region" description="Polar residues" evidence="1">
    <location>
        <begin position="23"/>
        <end position="40"/>
    </location>
</feature>
<keyword evidence="3" id="KW-1185">Reference proteome</keyword>
<dbReference type="WBParaSite" id="BPAG_0000789501-mRNA-1">
    <property type="protein sequence ID" value="BPAG_0000789501-mRNA-1"/>
    <property type="gene ID" value="BPAG_0000789501"/>
</dbReference>
<dbReference type="AlphaFoldDB" id="A0A0N4TI54"/>
<evidence type="ECO:0000313" key="4">
    <source>
        <dbReference type="WBParaSite" id="BPAG_0000789501-mRNA-1"/>
    </source>
</evidence>
<name>A0A0N4TI54_BRUPA</name>
<evidence type="ECO:0000256" key="1">
    <source>
        <dbReference type="SAM" id="MobiDB-lite"/>
    </source>
</evidence>
<dbReference type="Proteomes" id="UP000278627">
    <property type="component" value="Unassembled WGS sequence"/>
</dbReference>
<sequence length="72" mass="7999">MSSSKQSAESEYEIAYRSTIQPRTAVRTQSRQSGNYSSGTVVGGGGDRLVGKRISIWPSFFIEMRYPYSVKA</sequence>
<reference evidence="4" key="1">
    <citation type="submission" date="2017-02" db="UniProtKB">
        <authorList>
            <consortium name="WormBaseParasite"/>
        </authorList>
    </citation>
    <scope>IDENTIFICATION</scope>
</reference>